<accession>A0ABY6VTY6</accession>
<dbReference type="GO" id="GO:0016787">
    <property type="term" value="F:hydrolase activity"/>
    <property type="evidence" value="ECO:0007669"/>
    <property type="project" value="UniProtKB-KW"/>
</dbReference>
<evidence type="ECO:0000256" key="3">
    <source>
        <dbReference type="ARBA" id="ARBA00022801"/>
    </source>
</evidence>
<feature type="domain" description="NlpC/P60" evidence="6">
    <location>
        <begin position="399"/>
        <end position="528"/>
    </location>
</feature>
<dbReference type="InterPro" id="IPR039439">
    <property type="entry name" value="SH3b1_dom"/>
</dbReference>
<comment type="similarity">
    <text evidence="1">Belongs to the peptidase C40 family.</text>
</comment>
<proteinExistence type="inferred from homology"/>
<keyword evidence="4" id="KW-0788">Thiol protease</keyword>
<comment type="caution">
    <text evidence="7">The sequence shown here is derived from an EMBL/GenBank/DDBJ whole genome shotgun (WGS) entry which is preliminary data.</text>
</comment>
<evidence type="ECO:0000313" key="7">
    <source>
        <dbReference type="EMBL" id="VVD88262.1"/>
    </source>
</evidence>
<dbReference type="RefSeq" id="WP_246182073.1">
    <property type="nucleotide sequence ID" value="NZ_CABPRV010000003.1"/>
</dbReference>
<name>A0ABY6VTY6_9BURK</name>
<feature type="region of interest" description="Disordered" evidence="5">
    <location>
        <begin position="73"/>
        <end position="92"/>
    </location>
</feature>
<feature type="region of interest" description="Disordered" evidence="5">
    <location>
        <begin position="562"/>
        <end position="586"/>
    </location>
</feature>
<dbReference type="InterPro" id="IPR000064">
    <property type="entry name" value="NLP_P60_dom"/>
</dbReference>
<keyword evidence="8" id="KW-1185">Reference proteome</keyword>
<keyword evidence="3 7" id="KW-0378">Hydrolase</keyword>
<dbReference type="Pfam" id="PF12912">
    <property type="entry name" value="N_NLPC_P60"/>
    <property type="match status" value="1"/>
</dbReference>
<evidence type="ECO:0000256" key="1">
    <source>
        <dbReference type="ARBA" id="ARBA00007074"/>
    </source>
</evidence>
<dbReference type="InterPro" id="IPR038765">
    <property type="entry name" value="Papain-like_cys_pep_sf"/>
</dbReference>
<dbReference type="PROSITE" id="PS51935">
    <property type="entry name" value="NLPC_P60"/>
    <property type="match status" value="1"/>
</dbReference>
<organism evidence="7 8">
    <name type="scientific">Pandoraea capi</name>
    <dbReference type="NCBI Taxonomy" id="2508286"/>
    <lineage>
        <taxon>Bacteria</taxon>
        <taxon>Pseudomonadati</taxon>
        <taxon>Pseudomonadota</taxon>
        <taxon>Betaproteobacteria</taxon>
        <taxon>Burkholderiales</taxon>
        <taxon>Burkholderiaceae</taxon>
        <taxon>Pandoraea</taxon>
    </lineage>
</organism>
<keyword evidence="2" id="KW-0645">Protease</keyword>
<dbReference type="Proteomes" id="UP000366065">
    <property type="component" value="Unassembled WGS sequence"/>
</dbReference>
<dbReference type="Gene3D" id="3.90.1720.10">
    <property type="entry name" value="endopeptidase domain like (from Nostoc punctiforme)"/>
    <property type="match status" value="1"/>
</dbReference>
<evidence type="ECO:0000256" key="5">
    <source>
        <dbReference type="SAM" id="MobiDB-lite"/>
    </source>
</evidence>
<dbReference type="SUPFAM" id="SSF54001">
    <property type="entry name" value="Cysteine proteinases"/>
    <property type="match status" value="1"/>
</dbReference>
<evidence type="ECO:0000256" key="2">
    <source>
        <dbReference type="ARBA" id="ARBA00022670"/>
    </source>
</evidence>
<sequence length="586" mass="64168">MGAIHAVRDAMQYIAALALANASVCAQSARPADVSLPLARGSAHTRRTSLTPQRRTRLAVLLPLVILTACASSPESSSTTSTSSSTLHPSATAAPATRYNVSRFPIEHYDQDVDRWIRPDAPNYDQPLLSAQEQAKRFAAFRARYFGTAPRDPSPWNGAWLSTSLLNAAGASQIADSQARRARRFDNNRPGVRKTYGENFQPHTPAWARAIETNMALAQLDADHASWAYDPRRRGITVDNALVRLLPTRDPAFYDFREAGEGYPFDALQDSALRPGTPVYALARSNDGAWLLVYSPDLIGWVEARTVASVDERFVATWRAAAQRELGAIVQGDVPLADTVPGTTNAIYRTFAPIGTVLPMTRSRDGRQFAMIPVADAQRRAQIRMTALDASALVPMPWTLTPRHMAQVMKQQIGHPYGWGNTLFYNDCSAETRSLFAPFGVWLPRHSSDQLRAGKRTDLRHADIDTRLRVLAERGRPLMTLIHINGHIMLYLGNATRATPAGGDETASVPMTYQNVWGLSPADNSRRNVIGGSVILPLLKTYPEDPDVRSLAGKPLFEISVIGGDASDSGDSAHAPDVESEEEMPQ</sequence>
<evidence type="ECO:0000313" key="8">
    <source>
        <dbReference type="Proteomes" id="UP000366065"/>
    </source>
</evidence>
<feature type="region of interest" description="Disordered" evidence="5">
    <location>
        <begin position="177"/>
        <end position="199"/>
    </location>
</feature>
<dbReference type="EMBL" id="CABPRV010000003">
    <property type="protein sequence ID" value="VVD88262.1"/>
    <property type="molecule type" value="Genomic_DNA"/>
</dbReference>
<evidence type="ECO:0000256" key="4">
    <source>
        <dbReference type="ARBA" id="ARBA00022807"/>
    </source>
</evidence>
<protein>
    <submittedName>
        <fullName evidence="7">Hydrolase</fullName>
    </submittedName>
</protein>
<evidence type="ECO:0000259" key="6">
    <source>
        <dbReference type="PROSITE" id="PS51935"/>
    </source>
</evidence>
<dbReference type="InterPro" id="IPR025606">
    <property type="entry name" value="NLPC/P60_N_dom"/>
</dbReference>
<dbReference type="Pfam" id="PF12913">
    <property type="entry name" value="SH3_6"/>
    <property type="match status" value="1"/>
</dbReference>
<reference evidence="7 8" key="1">
    <citation type="submission" date="2019-08" db="EMBL/GenBank/DDBJ databases">
        <authorList>
            <person name="Peeters C."/>
        </authorList>
    </citation>
    <scope>NUCLEOTIDE SEQUENCE [LARGE SCALE GENOMIC DNA]</scope>
    <source>
        <strain evidence="7 8">LMG 20602</strain>
    </source>
</reference>
<gene>
    <name evidence="7" type="ORF">PCA20602_01486</name>
</gene>
<dbReference type="Pfam" id="PF00877">
    <property type="entry name" value="NLPC_P60"/>
    <property type="match status" value="1"/>
</dbReference>